<dbReference type="SUPFAM" id="SSF56935">
    <property type="entry name" value="Porins"/>
    <property type="match status" value="1"/>
</dbReference>
<protein>
    <recommendedName>
        <fullName evidence="6">TonB-dependent receptor-like beta-barrel domain-containing protein</fullName>
    </recommendedName>
</protein>
<evidence type="ECO:0000313" key="4">
    <source>
        <dbReference type="EMBL" id="OEK07554.1"/>
    </source>
</evidence>
<dbReference type="AlphaFoldDB" id="A0A1E5T854"/>
<evidence type="ECO:0000256" key="2">
    <source>
        <dbReference type="ARBA" id="ARBA00023136"/>
    </source>
</evidence>
<evidence type="ECO:0000313" key="5">
    <source>
        <dbReference type="Proteomes" id="UP000095713"/>
    </source>
</evidence>
<keyword evidence="2" id="KW-0472">Membrane</keyword>
<dbReference type="STRING" id="1849968.A8C32_17305"/>
<dbReference type="Proteomes" id="UP000095713">
    <property type="component" value="Unassembled WGS sequence"/>
</dbReference>
<accession>A0A1E5T854</accession>
<keyword evidence="3" id="KW-0998">Cell outer membrane</keyword>
<comment type="subcellular location">
    <subcellularLocation>
        <location evidence="1">Cell outer membrane</location>
    </subcellularLocation>
</comment>
<dbReference type="GO" id="GO:0009279">
    <property type="term" value="C:cell outer membrane"/>
    <property type="evidence" value="ECO:0007669"/>
    <property type="project" value="UniProtKB-SubCell"/>
</dbReference>
<dbReference type="InterPro" id="IPR036942">
    <property type="entry name" value="Beta-barrel_TonB_sf"/>
</dbReference>
<gene>
    <name evidence="4" type="ORF">A8C32_17305</name>
</gene>
<organism evidence="4 5">
    <name type="scientific">Flavivirga aquatica</name>
    <dbReference type="NCBI Taxonomy" id="1849968"/>
    <lineage>
        <taxon>Bacteria</taxon>
        <taxon>Pseudomonadati</taxon>
        <taxon>Bacteroidota</taxon>
        <taxon>Flavobacteriia</taxon>
        <taxon>Flavobacteriales</taxon>
        <taxon>Flavobacteriaceae</taxon>
        <taxon>Flavivirga</taxon>
    </lineage>
</organism>
<dbReference type="Gene3D" id="2.40.170.20">
    <property type="entry name" value="TonB-dependent receptor, beta-barrel domain"/>
    <property type="match status" value="1"/>
</dbReference>
<dbReference type="EMBL" id="MDJD01000047">
    <property type="protein sequence ID" value="OEK07554.1"/>
    <property type="molecule type" value="Genomic_DNA"/>
</dbReference>
<proteinExistence type="predicted"/>
<reference evidence="4 5" key="1">
    <citation type="submission" date="2016-05" db="EMBL/GenBank/DDBJ databases">
        <title>Draft Genome Sequence of Algibacter sp. Strain SK-16 Isolated from the Surface Water of Aburatsubo Inlet.</title>
        <authorList>
            <person name="Wong S.-K."/>
            <person name="Yoshizawa S."/>
            <person name="Nakajima Y."/>
            <person name="Ogura Y."/>
            <person name="Tetsuya H."/>
            <person name="Hamasaki K."/>
        </authorList>
    </citation>
    <scope>NUCLEOTIDE SEQUENCE [LARGE SCALE GENOMIC DNA]</scope>
    <source>
        <strain evidence="4 5">SK-16</strain>
    </source>
</reference>
<sequence length="257" mass="30105">MAYKTSSKSQVLLAYGDFYQNPSSNILKFNQDLKAEHTSHYIFNYQYNGDKRLFRAEAYYKGYSSLVKYDSEFTTFNSNYNNNGDGFAKGIDFFWRDSNSIKNFDYWLSYSFLDTERNYKNYPNKAQPNFANTNNLSVVGKYWIEKWRSQIGFSYAYASGRRYTNPNISGFLNDKTKSFNSLSVNWAYLISPQKILYASVNNVLGFKNINGYQYANTPDIYGNFNKRALRLATDQFFFVGFFWTISVDKKNNQLDNL</sequence>
<name>A0A1E5T854_9FLAO</name>
<evidence type="ECO:0000256" key="1">
    <source>
        <dbReference type="ARBA" id="ARBA00004442"/>
    </source>
</evidence>
<comment type="caution">
    <text evidence="4">The sequence shown here is derived from an EMBL/GenBank/DDBJ whole genome shotgun (WGS) entry which is preliminary data.</text>
</comment>
<evidence type="ECO:0008006" key="6">
    <source>
        <dbReference type="Google" id="ProtNLM"/>
    </source>
</evidence>
<evidence type="ECO:0000256" key="3">
    <source>
        <dbReference type="ARBA" id="ARBA00023237"/>
    </source>
</evidence>
<keyword evidence="5" id="KW-1185">Reference proteome</keyword>